<accession>A0A0S4KUN9</accession>
<reference evidence="2" key="1">
    <citation type="submission" date="2015-09" db="EMBL/GenBank/DDBJ databases">
        <authorList>
            <person name="Daims H."/>
        </authorList>
    </citation>
    <scope>NUCLEOTIDE SEQUENCE [LARGE SCALE GENOMIC DNA]</scope>
</reference>
<keyword evidence="2" id="KW-1185">Reference proteome</keyword>
<dbReference type="EMBL" id="LN885086">
    <property type="protein sequence ID" value="CUQ68124.1"/>
    <property type="molecule type" value="Genomic_DNA"/>
</dbReference>
<name>A0A0S4KUN9_9BACT</name>
<dbReference type="AlphaFoldDB" id="A0A0S4KUN9"/>
<organism evidence="1 2">
    <name type="scientific">Candidatus Nitrospira inopinata</name>
    <dbReference type="NCBI Taxonomy" id="1715989"/>
    <lineage>
        <taxon>Bacteria</taxon>
        <taxon>Pseudomonadati</taxon>
        <taxon>Nitrospirota</taxon>
        <taxon>Nitrospiria</taxon>
        <taxon>Nitrospirales</taxon>
        <taxon>Nitrospiraceae</taxon>
        <taxon>Nitrospira</taxon>
    </lineage>
</organism>
<gene>
    <name evidence="1" type="ORF">NITINOP_3152</name>
</gene>
<proteinExistence type="predicted"/>
<dbReference type="KEGG" id="nio:NITINOP_3152"/>
<dbReference type="Proteomes" id="UP000066284">
    <property type="component" value="Chromosome 1"/>
</dbReference>
<evidence type="ECO:0000313" key="1">
    <source>
        <dbReference type="EMBL" id="CUQ68124.1"/>
    </source>
</evidence>
<sequence length="61" mass="6464">MLVAVDSGVFVQSTWMMILKAVAQGAEGSGRIAPFLKERGANLIILQGGQSTSEIPARFLT</sequence>
<evidence type="ECO:0000313" key="2">
    <source>
        <dbReference type="Proteomes" id="UP000066284"/>
    </source>
</evidence>
<protein>
    <submittedName>
        <fullName evidence="1">Uncharacterized protein</fullName>
    </submittedName>
</protein>